<dbReference type="EMBL" id="MWDQ01000071">
    <property type="protein sequence ID" value="OQB73662.1"/>
    <property type="molecule type" value="Genomic_DNA"/>
</dbReference>
<dbReference type="Pfam" id="PF03629">
    <property type="entry name" value="SASA"/>
    <property type="match status" value="1"/>
</dbReference>
<comment type="caution">
    <text evidence="3">The sequence shown here is derived from an EMBL/GenBank/DDBJ whole genome shotgun (WGS) entry which is preliminary data.</text>
</comment>
<evidence type="ECO:0000313" key="3">
    <source>
        <dbReference type="EMBL" id="OQB73662.1"/>
    </source>
</evidence>
<reference evidence="3" key="1">
    <citation type="submission" date="2017-02" db="EMBL/GenBank/DDBJ databases">
        <title>Delving into the versatile metabolic prowess of the omnipresent phylum Bacteroidetes.</title>
        <authorList>
            <person name="Nobu M.K."/>
            <person name="Mei R."/>
            <person name="Narihiro T."/>
            <person name="Kuroda K."/>
            <person name="Liu W.-T."/>
        </authorList>
    </citation>
    <scope>NUCLEOTIDE SEQUENCE</scope>
    <source>
        <strain evidence="3">ADurb.Bin131</strain>
    </source>
</reference>
<organism evidence="3">
    <name type="scientific">candidate division TA06 bacterium ADurb.Bin131</name>
    <dbReference type="NCBI Taxonomy" id="1852827"/>
    <lineage>
        <taxon>Bacteria</taxon>
        <taxon>Bacteria division TA06</taxon>
    </lineage>
</organism>
<feature type="domain" description="Sialate O-acetylesterase" evidence="2">
    <location>
        <begin position="103"/>
        <end position="341"/>
    </location>
</feature>
<dbReference type="GO" id="GO:0016787">
    <property type="term" value="F:hydrolase activity"/>
    <property type="evidence" value="ECO:0007669"/>
    <property type="project" value="UniProtKB-KW"/>
</dbReference>
<dbReference type="Proteomes" id="UP000485562">
    <property type="component" value="Unassembled WGS sequence"/>
</dbReference>
<evidence type="ECO:0000259" key="2">
    <source>
        <dbReference type="Pfam" id="PF03629"/>
    </source>
</evidence>
<dbReference type="SUPFAM" id="SSF52266">
    <property type="entry name" value="SGNH hydrolase"/>
    <property type="match status" value="1"/>
</dbReference>
<gene>
    <name evidence="3" type="ORF">BWX89_00858</name>
</gene>
<dbReference type="InterPro" id="IPR052940">
    <property type="entry name" value="Carb_Esterase_6"/>
</dbReference>
<name>A0A1V6C9U6_UNCT6</name>
<dbReference type="PANTHER" id="PTHR31988">
    <property type="entry name" value="ESTERASE, PUTATIVE (DUF303)-RELATED"/>
    <property type="match status" value="1"/>
</dbReference>
<dbReference type="InterPro" id="IPR005181">
    <property type="entry name" value="SASA"/>
</dbReference>
<dbReference type="Gene3D" id="3.40.50.1110">
    <property type="entry name" value="SGNH hydrolase"/>
    <property type="match status" value="1"/>
</dbReference>
<keyword evidence="1" id="KW-0378">Hydrolase</keyword>
<sequence>MIIEIGLFDNTVLQMNKKNVCDVEISGKAEKDGKVFVKVMNEKDSIVKGFSHNHIGYSEKGTFKGVLKGLKAGGPYLIEITIEDKNGKVFDRKKVKNVLVGYVWVAAGQSNMQGCGLLKDAAKPHPMVRAFYMNDKWDIAKDPIHNLWECVDDVHIDLGITRGVRGNPFTGTGPAVAFAQEMFRLTGIPQGILACAHGGTTMTQWDPLLKHLCGKSLYGATLRRIKKNSGRITGIIWYQGESDANEKDIPYYTDRMKNLISSFRDDLKTPDLPFVAVQIGRLVNVGAKDTWWNSIQEKQFRLLEEVKNYSVVPAVDLSLDDTIHVSGKDQNRLGKRMAYAMNVLLNGKTAGKPPIQMDKISIKPVPPYNFSEIRIQFKNVSERFFVSEGVRPSGFCIGDPEPSPFVYDTIVSGNCVIIRSNLPASGLDGKFLYYGYGTDPYCNIRDIQDKSLCVFGPVMLGQYRALTPMCIEWDISFPFNLPEGVDSKLNGLTVNHQKEVIWQRMKFQDRFCDLHEKTGQYKDKDFIIWFSREFKTDEPMSLAACIGYDGPIKVWIDDKEIFHDPEGTNPAWEDKAKVKFQADAGKHKIVIGLGGNRARAWGIYFRFERLDIPENILKDKNVLFKMPEWI</sequence>
<evidence type="ECO:0000256" key="1">
    <source>
        <dbReference type="ARBA" id="ARBA00022801"/>
    </source>
</evidence>
<dbReference type="InterPro" id="IPR036514">
    <property type="entry name" value="SGNH_hydro_sf"/>
</dbReference>
<proteinExistence type="predicted"/>
<protein>
    <recommendedName>
        <fullName evidence="2">Sialate O-acetylesterase domain-containing protein</fullName>
    </recommendedName>
</protein>
<accession>A0A1V6C9U6</accession>
<dbReference type="PANTHER" id="PTHR31988:SF19">
    <property type="entry name" value="9-O-ACETYL-N-ACETYLNEURAMINIC ACID DEACETYLASE-RELATED"/>
    <property type="match status" value="1"/>
</dbReference>
<dbReference type="AlphaFoldDB" id="A0A1V6C9U6"/>